<gene>
    <name evidence="2" type="ORF">HMPREF1862_01693</name>
</gene>
<evidence type="ECO:0000313" key="3">
    <source>
        <dbReference type="Proteomes" id="UP000070572"/>
    </source>
</evidence>
<organism evidence="2 3">
    <name type="scientific">Varibaculum cambriense</name>
    <dbReference type="NCBI Taxonomy" id="184870"/>
    <lineage>
        <taxon>Bacteria</taxon>
        <taxon>Bacillati</taxon>
        <taxon>Actinomycetota</taxon>
        <taxon>Actinomycetes</taxon>
        <taxon>Actinomycetales</taxon>
        <taxon>Actinomycetaceae</taxon>
        <taxon>Varibaculum</taxon>
    </lineage>
</organism>
<feature type="region of interest" description="Disordered" evidence="1">
    <location>
        <begin position="1"/>
        <end position="24"/>
    </location>
</feature>
<evidence type="ECO:0000256" key="1">
    <source>
        <dbReference type="SAM" id="MobiDB-lite"/>
    </source>
</evidence>
<accession>A0AB34WXL1</accession>
<sequence>MGERPGLSPNSWAGGKIPPSRLSASGQRTFLCPSQLVIGYR</sequence>
<reference evidence="2 3" key="1">
    <citation type="submission" date="2016-01" db="EMBL/GenBank/DDBJ databases">
        <authorList>
            <person name="Mitreva M."/>
            <person name="Pepin K.H."/>
            <person name="Mihindukulasuriya K.A."/>
            <person name="Fulton R."/>
            <person name="Fronick C."/>
            <person name="O'Laughlin M."/>
            <person name="Miner T."/>
            <person name="Herter B."/>
            <person name="Rosa B.A."/>
            <person name="Cordes M."/>
            <person name="Tomlinson C."/>
            <person name="Wollam A."/>
            <person name="Palsikar V.B."/>
            <person name="Mardis E.R."/>
            <person name="Wilson R.K."/>
        </authorList>
    </citation>
    <scope>NUCLEOTIDE SEQUENCE [LARGE SCALE GENOMIC DNA]</scope>
    <source>
        <strain evidence="2 3">DNF00696</strain>
    </source>
</reference>
<name>A0AB34WXL1_9ACTO</name>
<proteinExistence type="predicted"/>
<comment type="caution">
    <text evidence="2">The sequence shown here is derived from an EMBL/GenBank/DDBJ whole genome shotgun (WGS) entry which is preliminary data.</text>
</comment>
<dbReference type="Proteomes" id="UP000070572">
    <property type="component" value="Unassembled WGS sequence"/>
</dbReference>
<dbReference type="AlphaFoldDB" id="A0AB34WXL1"/>
<protein>
    <submittedName>
        <fullName evidence="2">Uncharacterized protein</fullName>
    </submittedName>
</protein>
<dbReference type="EMBL" id="LSDN01000023">
    <property type="protein sequence ID" value="KXB79657.1"/>
    <property type="molecule type" value="Genomic_DNA"/>
</dbReference>
<evidence type="ECO:0000313" key="2">
    <source>
        <dbReference type="EMBL" id="KXB79657.1"/>
    </source>
</evidence>